<dbReference type="EMBL" id="NWSH01002690">
    <property type="protein sequence ID" value="PCG67675.1"/>
    <property type="molecule type" value="Genomic_DNA"/>
</dbReference>
<gene>
    <name evidence="1" type="ORF">B5V51_6076</name>
</gene>
<reference evidence="1" key="1">
    <citation type="submission" date="2017-09" db="EMBL/GenBank/DDBJ databases">
        <title>Contemporary evolution of a Lepidopteran species, Heliothis virescens, in response to modern agricultural practices.</title>
        <authorList>
            <person name="Fritz M.L."/>
            <person name="Deyonke A.M."/>
            <person name="Papanicolaou A."/>
            <person name="Micinski S."/>
            <person name="Westbrook J."/>
            <person name="Gould F."/>
        </authorList>
    </citation>
    <scope>NUCLEOTIDE SEQUENCE [LARGE SCALE GENOMIC DNA]</scope>
    <source>
        <strain evidence="1">HvINT-</strain>
        <tissue evidence="1">Whole body</tissue>
    </source>
</reference>
<name>A0A2A4J6G7_HELVI</name>
<comment type="caution">
    <text evidence="1">The sequence shown here is derived from an EMBL/GenBank/DDBJ whole genome shotgun (WGS) entry which is preliminary data.</text>
</comment>
<evidence type="ECO:0000313" key="1">
    <source>
        <dbReference type="EMBL" id="PCG67675.1"/>
    </source>
</evidence>
<accession>A0A2A4J6G7</accession>
<proteinExistence type="predicted"/>
<protein>
    <submittedName>
        <fullName evidence="1">Uncharacterized protein</fullName>
    </submittedName>
</protein>
<organism evidence="1">
    <name type="scientific">Heliothis virescens</name>
    <name type="common">Tobacco budworm moth</name>
    <dbReference type="NCBI Taxonomy" id="7102"/>
    <lineage>
        <taxon>Eukaryota</taxon>
        <taxon>Metazoa</taxon>
        <taxon>Ecdysozoa</taxon>
        <taxon>Arthropoda</taxon>
        <taxon>Hexapoda</taxon>
        <taxon>Insecta</taxon>
        <taxon>Pterygota</taxon>
        <taxon>Neoptera</taxon>
        <taxon>Endopterygota</taxon>
        <taxon>Lepidoptera</taxon>
        <taxon>Glossata</taxon>
        <taxon>Ditrysia</taxon>
        <taxon>Noctuoidea</taxon>
        <taxon>Noctuidae</taxon>
        <taxon>Heliothinae</taxon>
        <taxon>Heliothis</taxon>
    </lineage>
</organism>
<sequence length="143" mass="16413">MNVVAYILAFSNLQALKGQNPNMKDVSLKIGNVEPLCYDLKDNPDFRVEDFKNNKLNMVGNVGMYLSENLREYCIFGRGSPNEEGVVISIFYKTNDGSNESDVDLSHRTIMIRRDGLSDDEVHPLFQQHIRSENERRNRAMLN</sequence>
<dbReference type="AlphaFoldDB" id="A0A2A4J6G7"/>